<sequence>MNSLIGRVIYGIFSSVIINRLLMKEEFDVVIVGGGMVGAAVAAGLGGSDLKVALVENLQPEAFAVDQAHDLRVSALSIASKNIIETVGAWQGITERRFCPFRRMRVWETAGDTEFCSDDINYQALGYIVENRVTQLALLERLQAFANVEVMCPAQITKIHYSIGEDSSVELDDGRSLSTKVLVAADGGQSKVRQAVGLGVTSWDYKQHALVIYVETDYEQQDITWQRFVATGPQAFLPLTGHYGSLVWYHSPDEISRLKALSADEFKHALQTAFPDCLGKIKRVISMASFSLKRQHAQDYIKPGVALVGDAAHTINPLAGQGANIGLLDAAALAEVLIEAHKKNLPLGDIAVLKRYEKLRRHENLKMMTVMDVFYQVFSNDILPVKILRNLSLGLAERVLPAKNKIMRNAMGLEGNLPKLARGVAIL</sequence>
<dbReference type="InterPro" id="IPR051205">
    <property type="entry name" value="UbiH/COQ6_monooxygenase"/>
</dbReference>
<dbReference type="GO" id="GO:0071949">
    <property type="term" value="F:FAD binding"/>
    <property type="evidence" value="ECO:0007669"/>
    <property type="project" value="InterPro"/>
</dbReference>
<evidence type="ECO:0000256" key="2">
    <source>
        <dbReference type="ARBA" id="ARBA00004749"/>
    </source>
</evidence>
<evidence type="ECO:0000313" key="10">
    <source>
        <dbReference type="EMBL" id="SJM89408.1"/>
    </source>
</evidence>
<dbReference type="InterPro" id="IPR002938">
    <property type="entry name" value="FAD-bd"/>
</dbReference>
<dbReference type="FunFam" id="3.50.50.60:FF:000021">
    <property type="entry name" value="Ubiquinone biosynthesis monooxygenase COQ6"/>
    <property type="match status" value="1"/>
</dbReference>
<comment type="cofactor">
    <cofactor evidence="1">
        <name>FAD</name>
        <dbReference type="ChEBI" id="CHEBI:57692"/>
    </cofactor>
</comment>
<evidence type="ECO:0000256" key="4">
    <source>
        <dbReference type="ARBA" id="ARBA00022630"/>
    </source>
</evidence>
<dbReference type="NCBIfam" id="TIGR01988">
    <property type="entry name" value="Ubi-OHases"/>
    <property type="match status" value="1"/>
</dbReference>
<dbReference type="GO" id="GO:0008682">
    <property type="term" value="F:3-demethoxyubiquinol 3-hydroxylase activity"/>
    <property type="evidence" value="ECO:0007669"/>
    <property type="project" value="TreeGrafter"/>
</dbReference>
<feature type="domain" description="FAD-binding" evidence="9">
    <location>
        <begin position="27"/>
        <end position="361"/>
    </location>
</feature>
<keyword evidence="4" id="KW-0285">Flavoprotein</keyword>
<protein>
    <submittedName>
        <fullName evidence="10">Ubiquinone biosynthesis hydroxylase, UbiH/UbiF/VisC/COQ6 family</fullName>
    </submittedName>
</protein>
<dbReference type="UniPathway" id="UPA00232"/>
<keyword evidence="5" id="KW-0274">FAD</keyword>
<comment type="subunit">
    <text evidence="8">Component of the Ubi complex metabolon, which regroups five ubiquinone biosynthesis proteins (UbiE, UbiF, UbiG, UbiH and UbiI) and two accessory factors (UbiK and the lipid-binding protein UbiJ).</text>
</comment>
<evidence type="ECO:0000256" key="8">
    <source>
        <dbReference type="ARBA" id="ARBA00065734"/>
    </source>
</evidence>
<dbReference type="GO" id="GO:0110142">
    <property type="term" value="C:ubiquinone biosynthesis complex"/>
    <property type="evidence" value="ECO:0007669"/>
    <property type="project" value="UniProtKB-ARBA"/>
</dbReference>
<dbReference type="Proteomes" id="UP000195667">
    <property type="component" value="Unassembled WGS sequence"/>
</dbReference>
<evidence type="ECO:0000256" key="3">
    <source>
        <dbReference type="ARBA" id="ARBA00005349"/>
    </source>
</evidence>
<accession>A0A1R4GZH8</accession>
<dbReference type="InterPro" id="IPR036188">
    <property type="entry name" value="FAD/NAD-bd_sf"/>
</dbReference>
<dbReference type="InterPro" id="IPR010971">
    <property type="entry name" value="UbiH/COQ6"/>
</dbReference>
<dbReference type="Pfam" id="PF01494">
    <property type="entry name" value="FAD_binding_3"/>
    <property type="match status" value="1"/>
</dbReference>
<gene>
    <name evidence="10" type="ORF">CRENPOLYSF1_1100010</name>
</gene>
<keyword evidence="10" id="KW-0830">Ubiquinone</keyword>
<organism evidence="10 11">
    <name type="scientific">Crenothrix polyspora</name>
    <dbReference type="NCBI Taxonomy" id="360316"/>
    <lineage>
        <taxon>Bacteria</taxon>
        <taxon>Pseudomonadati</taxon>
        <taxon>Pseudomonadota</taxon>
        <taxon>Gammaproteobacteria</taxon>
        <taxon>Methylococcales</taxon>
        <taxon>Crenotrichaceae</taxon>
        <taxon>Crenothrix</taxon>
    </lineage>
</organism>
<comment type="pathway">
    <text evidence="2">Cofactor biosynthesis; ubiquinone biosynthesis.</text>
</comment>
<dbReference type="Gene3D" id="3.50.50.60">
    <property type="entry name" value="FAD/NAD(P)-binding domain"/>
    <property type="match status" value="2"/>
</dbReference>
<dbReference type="AlphaFoldDB" id="A0A1R4GZH8"/>
<evidence type="ECO:0000256" key="1">
    <source>
        <dbReference type="ARBA" id="ARBA00001974"/>
    </source>
</evidence>
<evidence type="ECO:0000256" key="7">
    <source>
        <dbReference type="ARBA" id="ARBA00023033"/>
    </source>
</evidence>
<evidence type="ECO:0000256" key="6">
    <source>
        <dbReference type="ARBA" id="ARBA00023002"/>
    </source>
</evidence>
<comment type="similarity">
    <text evidence="3">Belongs to the UbiH/COQ6 family.</text>
</comment>
<evidence type="ECO:0000259" key="9">
    <source>
        <dbReference type="Pfam" id="PF01494"/>
    </source>
</evidence>
<name>A0A1R4GZH8_9GAMM</name>
<dbReference type="PANTHER" id="PTHR43876:SF10">
    <property type="entry name" value="3-DEMETHOXYUBIQUINOL 3-HYDROXYLASE"/>
    <property type="match status" value="1"/>
</dbReference>
<evidence type="ECO:0000313" key="11">
    <source>
        <dbReference type="Proteomes" id="UP000195667"/>
    </source>
</evidence>
<dbReference type="PANTHER" id="PTHR43876">
    <property type="entry name" value="UBIQUINONE BIOSYNTHESIS MONOOXYGENASE COQ6, MITOCHONDRIAL"/>
    <property type="match status" value="1"/>
</dbReference>
<dbReference type="EMBL" id="FUKI01000014">
    <property type="protein sequence ID" value="SJM89408.1"/>
    <property type="molecule type" value="Genomic_DNA"/>
</dbReference>
<proteinExistence type="inferred from homology"/>
<dbReference type="SUPFAM" id="SSF51905">
    <property type="entry name" value="FAD/NAD(P)-binding domain"/>
    <property type="match status" value="1"/>
</dbReference>
<dbReference type="PRINTS" id="PR00420">
    <property type="entry name" value="RNGMNOXGNASE"/>
</dbReference>
<keyword evidence="11" id="KW-1185">Reference proteome</keyword>
<keyword evidence="6" id="KW-0560">Oxidoreductase</keyword>
<evidence type="ECO:0000256" key="5">
    <source>
        <dbReference type="ARBA" id="ARBA00022827"/>
    </source>
</evidence>
<keyword evidence="7" id="KW-0503">Monooxygenase</keyword>
<dbReference type="GO" id="GO:0006744">
    <property type="term" value="P:ubiquinone biosynthetic process"/>
    <property type="evidence" value="ECO:0007669"/>
    <property type="project" value="UniProtKB-UniPathway"/>
</dbReference>
<reference evidence="11" key="1">
    <citation type="submission" date="2017-02" db="EMBL/GenBank/DDBJ databases">
        <authorList>
            <person name="Daims H."/>
        </authorList>
    </citation>
    <scope>NUCLEOTIDE SEQUENCE [LARGE SCALE GENOMIC DNA]</scope>
</reference>